<dbReference type="eggNOG" id="ENOG502ZBJ1">
    <property type="taxonomic scope" value="Bacteria"/>
</dbReference>
<dbReference type="KEGG" id="lip:LI0835"/>
<feature type="coiled-coil region" evidence="1">
    <location>
        <begin position="45"/>
        <end position="72"/>
    </location>
</feature>
<evidence type="ECO:0000256" key="1">
    <source>
        <dbReference type="SAM" id="Coils"/>
    </source>
</evidence>
<sequence>MPQLLDKSTVKTMSLPKDRYMKNTQGHFILKEHIKPIDIERNNFVMQCVNKVKKIQKQLKELKKELTTDLNTFIQQTAKQYKVDMGGVKGNITLMSFDGNYQIKKQMVERISFDEGLQVAKAIIDECIRIWSQSSPGELRAVIEHAFKIDKEGKINTNAILALRRLNIKDPRWEQAMQAIVDSIHLVETKSYIRIYERMPDGKLKNISLEMSSL</sequence>
<protein>
    <recommendedName>
        <fullName evidence="4">Sulfate transporter</fullName>
    </recommendedName>
</protein>
<dbReference type="AlphaFoldDB" id="Q1MQ38"/>
<evidence type="ECO:0000313" key="3">
    <source>
        <dbReference type="Proteomes" id="UP000002430"/>
    </source>
</evidence>
<reference evidence="2 3" key="1">
    <citation type="submission" date="2005-11" db="EMBL/GenBank/DDBJ databases">
        <title>The complete genome sequence of Lawsonia intracellularis: the causative agent of proliferative enteropathy.</title>
        <authorList>
            <person name="Kaur K."/>
            <person name="Zhang Q."/>
            <person name="Beckler D."/>
            <person name="Munir S."/>
            <person name="Li L."/>
            <person name="Kinsley K."/>
            <person name="Herron L."/>
            <person name="Peterson A."/>
            <person name="May B."/>
            <person name="Singh S."/>
            <person name="Gebhart C."/>
            <person name="Kapur V."/>
        </authorList>
    </citation>
    <scope>NUCLEOTIDE SEQUENCE [LARGE SCALE GENOMIC DNA]</scope>
    <source>
        <strain evidence="2 3">PHE/MN1-00</strain>
    </source>
</reference>
<dbReference type="EMBL" id="AM180252">
    <property type="protein sequence ID" value="CAJ54889.1"/>
    <property type="molecule type" value="Genomic_DNA"/>
</dbReference>
<keyword evidence="3" id="KW-1185">Reference proteome</keyword>
<accession>Q1MQ38</accession>
<dbReference type="STRING" id="363253.LI0835"/>
<name>Q1MQ38_LAWIP</name>
<dbReference type="OrthoDB" id="7554786at2"/>
<proteinExistence type="predicted"/>
<dbReference type="RefSeq" id="WP_011526918.1">
    <property type="nucleotide sequence ID" value="NC_008011.1"/>
</dbReference>
<evidence type="ECO:0000313" key="2">
    <source>
        <dbReference type="EMBL" id="CAJ54889.1"/>
    </source>
</evidence>
<dbReference type="Proteomes" id="UP000002430">
    <property type="component" value="Chromosome"/>
</dbReference>
<dbReference type="InterPro" id="IPR021505">
    <property type="entry name" value="Phage_B3_Orf6"/>
</dbReference>
<gene>
    <name evidence="2" type="ordered locus">LI0835</name>
</gene>
<keyword evidence="1" id="KW-0175">Coiled coil</keyword>
<organism evidence="2 3">
    <name type="scientific">Lawsonia intracellularis (strain PHE/MN1-00)</name>
    <dbReference type="NCBI Taxonomy" id="363253"/>
    <lineage>
        <taxon>Bacteria</taxon>
        <taxon>Pseudomonadati</taxon>
        <taxon>Thermodesulfobacteriota</taxon>
        <taxon>Desulfovibrionia</taxon>
        <taxon>Desulfovibrionales</taxon>
        <taxon>Desulfovibrionaceae</taxon>
        <taxon>Lawsonia</taxon>
    </lineage>
</organism>
<dbReference type="Pfam" id="PF11363">
    <property type="entry name" value="DUF3164"/>
    <property type="match status" value="1"/>
</dbReference>
<dbReference type="HOGENOM" id="CLU_086570_1_0_7"/>
<evidence type="ECO:0008006" key="4">
    <source>
        <dbReference type="Google" id="ProtNLM"/>
    </source>
</evidence>